<evidence type="ECO:0000313" key="1">
    <source>
        <dbReference type="EMBL" id="TFF29725.1"/>
    </source>
</evidence>
<name>A0A4Y8RX56_9SPHI</name>
<dbReference type="InterPro" id="IPR021109">
    <property type="entry name" value="Peptidase_aspartic_dom_sf"/>
</dbReference>
<reference evidence="1 2" key="1">
    <citation type="journal article" date="2017" name="Int. J. Syst. Evol. Microbiol.">
        <title>Mucilaginibacterpsychrotolerans sp. nov., isolated from peatlands.</title>
        <authorList>
            <person name="Deng Y."/>
            <person name="Shen L."/>
            <person name="Xu B."/>
            <person name="Liu Y."/>
            <person name="Gu Z."/>
            <person name="Liu H."/>
            <person name="Zhou Y."/>
        </authorList>
    </citation>
    <scope>NUCLEOTIDE SEQUENCE [LARGE SCALE GENOMIC DNA]</scope>
    <source>
        <strain evidence="1 2">NH7-4</strain>
    </source>
</reference>
<dbReference type="RefSeq" id="WP_134738006.1">
    <property type="nucleotide sequence ID" value="NZ_SOZE01000071.1"/>
</dbReference>
<dbReference type="AlphaFoldDB" id="A0A4Y8RX56"/>
<comment type="caution">
    <text evidence="1">The sequence shown here is derived from an EMBL/GenBank/DDBJ whole genome shotgun (WGS) entry which is preliminary data.</text>
</comment>
<dbReference type="EMBL" id="SOZE01000071">
    <property type="protein sequence ID" value="TFF29725.1"/>
    <property type="molecule type" value="Genomic_DNA"/>
</dbReference>
<sequence length="247" mass="26834">MGQIRIWYGIDVLHLRGEVAEVVLGFGNIKSANPIKFMLIDSAQNFDGSWTKTDEIPAINANNFKGSSAIMGIGLRNDSLSKGIANPFALMGGTGKYLIHLPEYGENTGYVILNPNNKDIAGFQDIYLKTGKFPLANGWNIFLDDSLPGKVEINGKPFPGGTLLDTGTPLTWTDSPQFPAVHIVKGKDTVVTMEVGKPVVSSTTSPLIRNTVGKTGWRQTGHCPHIILLGYSSFLTMMCYTMQKLAL</sequence>
<dbReference type="SUPFAM" id="SSF50630">
    <property type="entry name" value="Acid proteases"/>
    <property type="match status" value="1"/>
</dbReference>
<proteinExistence type="predicted"/>
<evidence type="ECO:0000313" key="2">
    <source>
        <dbReference type="Proteomes" id="UP000297540"/>
    </source>
</evidence>
<gene>
    <name evidence="1" type="ORF">E2R66_28040</name>
</gene>
<keyword evidence="2" id="KW-1185">Reference proteome</keyword>
<organism evidence="1 2">
    <name type="scientific">Mucilaginibacter psychrotolerans</name>
    <dbReference type="NCBI Taxonomy" id="1524096"/>
    <lineage>
        <taxon>Bacteria</taxon>
        <taxon>Pseudomonadati</taxon>
        <taxon>Bacteroidota</taxon>
        <taxon>Sphingobacteriia</taxon>
        <taxon>Sphingobacteriales</taxon>
        <taxon>Sphingobacteriaceae</taxon>
        <taxon>Mucilaginibacter</taxon>
    </lineage>
</organism>
<protein>
    <submittedName>
        <fullName evidence="1">Uncharacterized protein</fullName>
    </submittedName>
</protein>
<dbReference type="Proteomes" id="UP000297540">
    <property type="component" value="Unassembled WGS sequence"/>
</dbReference>
<accession>A0A4Y8RX56</accession>